<evidence type="ECO:0000313" key="1">
    <source>
        <dbReference type="EMBL" id="KAH7904493.1"/>
    </source>
</evidence>
<dbReference type="Proteomes" id="UP000790377">
    <property type="component" value="Unassembled WGS sequence"/>
</dbReference>
<organism evidence="1 2">
    <name type="scientific">Hygrophoropsis aurantiaca</name>
    <dbReference type="NCBI Taxonomy" id="72124"/>
    <lineage>
        <taxon>Eukaryota</taxon>
        <taxon>Fungi</taxon>
        <taxon>Dikarya</taxon>
        <taxon>Basidiomycota</taxon>
        <taxon>Agaricomycotina</taxon>
        <taxon>Agaricomycetes</taxon>
        <taxon>Agaricomycetidae</taxon>
        <taxon>Boletales</taxon>
        <taxon>Coniophorineae</taxon>
        <taxon>Hygrophoropsidaceae</taxon>
        <taxon>Hygrophoropsis</taxon>
    </lineage>
</organism>
<comment type="caution">
    <text evidence="1">The sequence shown here is derived from an EMBL/GenBank/DDBJ whole genome shotgun (WGS) entry which is preliminary data.</text>
</comment>
<gene>
    <name evidence="1" type="ORF">BJ138DRAFT_1237319</name>
</gene>
<accession>A0ACB7ZUL9</accession>
<keyword evidence="2" id="KW-1185">Reference proteome</keyword>
<sequence>MAPFPIHTQLLPLSSSFSMQDELQSTTSSFVRSSKMVPMMTSRGFASPRRSEFQSLWLSLISDCNNAHSPPIVRFSSLPIPDQAFVATLGRKNRPVEDLAFFVLRSEYFYATYEEPTPNSPPPPICNFPVISSRKSHQSPQIAGPRTETDPEGFSCHLKILSPPQQPHQKQQQHRPFNPDTDPTPMRRTAEPKSMPDAASIHQRLFDHHKDDPIRFSVLTRPTHTPKSSGDCISVSSAPSYAYSIVNCTLSSRTDNSSASSALFEGKPREDSGNNVFTIQLEKLYRNISTLESKIINKDADENDDKGRVLLHGRRCETNSEELDQQKWVKLIADHKQRLAELMHTSSLLEISLAASPVYQIQTAQTIYGSVAYPLCWLNRMVTDDRSVALPKRAHLLPTSNHPDLRGWPRSQWVTMVTIRGK</sequence>
<reference evidence="1" key="1">
    <citation type="journal article" date="2021" name="New Phytol.">
        <title>Evolutionary innovations through gain and loss of genes in the ectomycorrhizal Boletales.</title>
        <authorList>
            <person name="Wu G."/>
            <person name="Miyauchi S."/>
            <person name="Morin E."/>
            <person name="Kuo A."/>
            <person name="Drula E."/>
            <person name="Varga T."/>
            <person name="Kohler A."/>
            <person name="Feng B."/>
            <person name="Cao Y."/>
            <person name="Lipzen A."/>
            <person name="Daum C."/>
            <person name="Hundley H."/>
            <person name="Pangilinan J."/>
            <person name="Johnson J."/>
            <person name="Barry K."/>
            <person name="LaButti K."/>
            <person name="Ng V."/>
            <person name="Ahrendt S."/>
            <person name="Min B."/>
            <person name="Choi I.G."/>
            <person name="Park H."/>
            <person name="Plett J.M."/>
            <person name="Magnuson J."/>
            <person name="Spatafora J.W."/>
            <person name="Nagy L.G."/>
            <person name="Henrissat B."/>
            <person name="Grigoriev I.V."/>
            <person name="Yang Z.L."/>
            <person name="Xu J."/>
            <person name="Martin F.M."/>
        </authorList>
    </citation>
    <scope>NUCLEOTIDE SEQUENCE</scope>
    <source>
        <strain evidence="1">ATCC 28755</strain>
    </source>
</reference>
<protein>
    <submittedName>
        <fullName evidence="1">Uncharacterized protein</fullName>
    </submittedName>
</protein>
<name>A0ACB7ZUL9_9AGAM</name>
<evidence type="ECO:0000313" key="2">
    <source>
        <dbReference type="Proteomes" id="UP000790377"/>
    </source>
</evidence>
<dbReference type="EMBL" id="MU268455">
    <property type="protein sequence ID" value="KAH7904493.1"/>
    <property type="molecule type" value="Genomic_DNA"/>
</dbReference>
<proteinExistence type="predicted"/>